<dbReference type="InterPro" id="IPR036291">
    <property type="entry name" value="NAD(P)-bd_dom_sf"/>
</dbReference>
<gene>
    <name evidence="3" type="ORF">GA0061100_11458</name>
</gene>
<dbReference type="EMBL" id="FMAC01000014">
    <property type="protein sequence ID" value="SCB37071.1"/>
    <property type="molecule type" value="Genomic_DNA"/>
</dbReference>
<dbReference type="InterPro" id="IPR002347">
    <property type="entry name" value="SDR_fam"/>
</dbReference>
<dbReference type="PANTHER" id="PTHR43975:SF2">
    <property type="entry name" value="EG:BACR7A4.14 PROTEIN-RELATED"/>
    <property type="match status" value="1"/>
</dbReference>
<proteinExistence type="inferred from homology"/>
<reference evidence="4" key="1">
    <citation type="submission" date="2016-08" db="EMBL/GenBank/DDBJ databases">
        <authorList>
            <person name="Varghese N."/>
            <person name="Submissions Spin"/>
        </authorList>
    </citation>
    <scope>NUCLEOTIDE SEQUENCE [LARGE SCALE GENOMIC DNA]</scope>
    <source>
        <strain evidence="4">CCBAU 57015</strain>
    </source>
</reference>
<dbReference type="STRING" id="52131.GA0061100_11458"/>
<dbReference type="Pfam" id="PF13561">
    <property type="entry name" value="adh_short_C2"/>
    <property type="match status" value="1"/>
</dbReference>
<dbReference type="Proteomes" id="UP000186228">
    <property type="component" value="Unassembled WGS sequence"/>
</dbReference>
<dbReference type="AlphaFoldDB" id="A0A1C3WAW7"/>
<dbReference type="InterPro" id="IPR020904">
    <property type="entry name" value="Sc_DH/Rdtase_CS"/>
</dbReference>
<dbReference type="RefSeq" id="WP_075856406.1">
    <property type="nucleotide sequence ID" value="NZ_FMAC01000014.1"/>
</dbReference>
<keyword evidence="4" id="KW-1185">Reference proteome</keyword>
<evidence type="ECO:0000256" key="1">
    <source>
        <dbReference type="ARBA" id="ARBA00006484"/>
    </source>
</evidence>
<evidence type="ECO:0000313" key="3">
    <source>
        <dbReference type="EMBL" id="SCB37071.1"/>
    </source>
</evidence>
<organism evidence="3 4">
    <name type="scientific">Rhizobium hainanense</name>
    <dbReference type="NCBI Taxonomy" id="52131"/>
    <lineage>
        <taxon>Bacteria</taxon>
        <taxon>Pseudomonadati</taxon>
        <taxon>Pseudomonadota</taxon>
        <taxon>Alphaproteobacteria</taxon>
        <taxon>Hyphomicrobiales</taxon>
        <taxon>Rhizobiaceae</taxon>
        <taxon>Rhizobium/Agrobacterium group</taxon>
        <taxon>Rhizobium</taxon>
    </lineage>
</organism>
<dbReference type="InterPro" id="IPR057326">
    <property type="entry name" value="KR_dom"/>
</dbReference>
<dbReference type="PROSITE" id="PS00061">
    <property type="entry name" value="ADH_SHORT"/>
    <property type="match status" value="1"/>
</dbReference>
<evidence type="ECO:0000313" key="4">
    <source>
        <dbReference type="Proteomes" id="UP000186228"/>
    </source>
</evidence>
<evidence type="ECO:0000259" key="2">
    <source>
        <dbReference type="SMART" id="SM00822"/>
    </source>
</evidence>
<dbReference type="PRINTS" id="PR00081">
    <property type="entry name" value="GDHRDH"/>
</dbReference>
<dbReference type="CDD" id="cd05233">
    <property type="entry name" value="SDR_c"/>
    <property type="match status" value="1"/>
</dbReference>
<dbReference type="PANTHER" id="PTHR43975">
    <property type="entry name" value="ZGC:101858"/>
    <property type="match status" value="1"/>
</dbReference>
<sequence>MTPDTSAHLPNKIVLVTGASSGIGRATTLCLADAGAYVVATGRDDGRLIALAGDLGSRGEYIRTDVGQPDDIARLVGEVASRHGRLDGLVVNAGVSNAPDIGELDVGSYDRLMDVNVKGAVFTFVHALPLLADGASVVFVGSVAGRKGQPGDALYAGSKGFIRAFARNLGTSPDIMARRIRVNVVSPGPIETRLTEAATAVPEIRSYVERMIPMGRWGNVEEVAEAIAFLLSPAASFTTGAEITVDGGMAHV</sequence>
<dbReference type="SUPFAM" id="SSF51735">
    <property type="entry name" value="NAD(P)-binding Rossmann-fold domains"/>
    <property type="match status" value="1"/>
</dbReference>
<dbReference type="FunFam" id="3.40.50.720:FF:000084">
    <property type="entry name" value="Short-chain dehydrogenase reductase"/>
    <property type="match status" value="1"/>
</dbReference>
<protein>
    <submittedName>
        <fullName evidence="3">NAD(P)-dependent dehydrogenase, short-chain alcohol dehydrogenase family</fullName>
    </submittedName>
</protein>
<dbReference type="SMART" id="SM00822">
    <property type="entry name" value="PKS_KR"/>
    <property type="match status" value="1"/>
</dbReference>
<comment type="similarity">
    <text evidence="1">Belongs to the short-chain dehydrogenases/reductases (SDR) family.</text>
</comment>
<dbReference type="Gene3D" id="3.40.50.720">
    <property type="entry name" value="NAD(P)-binding Rossmann-like Domain"/>
    <property type="match status" value="1"/>
</dbReference>
<name>A0A1C3WAW7_9HYPH</name>
<dbReference type="OrthoDB" id="9803333at2"/>
<feature type="domain" description="Ketoreductase" evidence="2">
    <location>
        <begin position="12"/>
        <end position="193"/>
    </location>
</feature>
<accession>A0A1C3WAW7</accession>